<evidence type="ECO:0000313" key="3">
    <source>
        <dbReference type="Proteomes" id="UP000276133"/>
    </source>
</evidence>
<keyword evidence="1" id="KW-0812">Transmembrane</keyword>
<evidence type="ECO:0000313" key="2">
    <source>
        <dbReference type="EMBL" id="RNA43043.1"/>
    </source>
</evidence>
<protein>
    <submittedName>
        <fullName evidence="2">Uncharacterized protein</fullName>
    </submittedName>
</protein>
<dbReference type="Proteomes" id="UP000276133">
    <property type="component" value="Unassembled WGS sequence"/>
</dbReference>
<evidence type="ECO:0000256" key="1">
    <source>
        <dbReference type="SAM" id="Phobius"/>
    </source>
</evidence>
<keyword evidence="1" id="KW-0472">Membrane</keyword>
<keyword evidence="1" id="KW-1133">Transmembrane helix</keyword>
<organism evidence="2 3">
    <name type="scientific">Brachionus plicatilis</name>
    <name type="common">Marine rotifer</name>
    <name type="synonym">Brachionus muelleri</name>
    <dbReference type="NCBI Taxonomy" id="10195"/>
    <lineage>
        <taxon>Eukaryota</taxon>
        <taxon>Metazoa</taxon>
        <taxon>Spiralia</taxon>
        <taxon>Gnathifera</taxon>
        <taxon>Rotifera</taxon>
        <taxon>Eurotatoria</taxon>
        <taxon>Monogononta</taxon>
        <taxon>Pseudotrocha</taxon>
        <taxon>Ploima</taxon>
        <taxon>Brachionidae</taxon>
        <taxon>Brachionus</taxon>
    </lineage>
</organism>
<gene>
    <name evidence="2" type="ORF">BpHYR1_042907</name>
</gene>
<keyword evidence="3" id="KW-1185">Reference proteome</keyword>
<feature type="transmembrane region" description="Helical" evidence="1">
    <location>
        <begin position="45"/>
        <end position="63"/>
    </location>
</feature>
<name>A0A3M7T4P2_BRAPC</name>
<reference evidence="2 3" key="1">
    <citation type="journal article" date="2018" name="Sci. Rep.">
        <title>Genomic signatures of local adaptation to the degree of environmental predictability in rotifers.</title>
        <authorList>
            <person name="Franch-Gras L."/>
            <person name="Hahn C."/>
            <person name="Garcia-Roger E.M."/>
            <person name="Carmona M.J."/>
            <person name="Serra M."/>
            <person name="Gomez A."/>
        </authorList>
    </citation>
    <scope>NUCLEOTIDE SEQUENCE [LARGE SCALE GENOMIC DNA]</scope>
    <source>
        <strain evidence="2">HYR1</strain>
    </source>
</reference>
<sequence length="118" mass="13684">MKPIDQHCITKICENFESFSSTVFSGSILQPHKQKHSFSACKINHFVRFLFSCFCFLFSIFATKPLKDSNHDQVELGEQKANNLCQNRSEPLQRWTSIFVTSSSHLLKNLKLQFLIKL</sequence>
<comment type="caution">
    <text evidence="2">The sequence shown here is derived from an EMBL/GenBank/DDBJ whole genome shotgun (WGS) entry which is preliminary data.</text>
</comment>
<proteinExistence type="predicted"/>
<dbReference type="EMBL" id="REGN01000287">
    <property type="protein sequence ID" value="RNA43043.1"/>
    <property type="molecule type" value="Genomic_DNA"/>
</dbReference>
<accession>A0A3M7T4P2</accession>
<dbReference type="AlphaFoldDB" id="A0A3M7T4P2"/>